<comment type="pathway">
    <text evidence="8">Carbohydrate biosynthesis; gluconeogenesis.</text>
</comment>
<dbReference type="GO" id="GO:0006094">
    <property type="term" value="P:gluconeogenesis"/>
    <property type="evidence" value="ECO:0007669"/>
    <property type="project" value="UniProtKB-UniRule"/>
</dbReference>
<evidence type="ECO:0000256" key="4">
    <source>
        <dbReference type="ARBA" id="ARBA00022490"/>
    </source>
</evidence>
<dbReference type="PRINTS" id="PR00662">
    <property type="entry name" value="G6PISOMERASE"/>
</dbReference>
<dbReference type="EC" id="5.3.1.9" evidence="8"/>
<dbReference type="GO" id="GO:0005829">
    <property type="term" value="C:cytosol"/>
    <property type="evidence" value="ECO:0007669"/>
    <property type="project" value="TreeGrafter"/>
</dbReference>
<dbReference type="FunFam" id="3.40.50.10490:FF:000016">
    <property type="entry name" value="Glucose-6-phosphate isomerase"/>
    <property type="match status" value="1"/>
</dbReference>
<dbReference type="GO" id="GO:0051156">
    <property type="term" value="P:glucose 6-phosphate metabolic process"/>
    <property type="evidence" value="ECO:0007669"/>
    <property type="project" value="TreeGrafter"/>
</dbReference>
<evidence type="ECO:0000313" key="11">
    <source>
        <dbReference type="EMBL" id="GAK54754.1"/>
    </source>
</evidence>
<keyword evidence="12" id="KW-1185">Reference proteome</keyword>
<feature type="active site" description="Proton donor" evidence="8">
    <location>
        <position position="283"/>
    </location>
</feature>
<dbReference type="GO" id="GO:0004347">
    <property type="term" value="F:glucose-6-phosphate isomerase activity"/>
    <property type="evidence" value="ECO:0007669"/>
    <property type="project" value="UniProtKB-UniRule"/>
</dbReference>
<dbReference type="NCBIfam" id="NF010697">
    <property type="entry name" value="PRK14097.1"/>
    <property type="match status" value="1"/>
</dbReference>
<dbReference type="STRING" id="1499966.U14_06042"/>
<evidence type="ECO:0000256" key="3">
    <source>
        <dbReference type="ARBA" id="ARBA00022432"/>
    </source>
</evidence>
<keyword evidence="4 8" id="KW-0963">Cytoplasm</keyword>
<evidence type="ECO:0000313" key="12">
    <source>
        <dbReference type="Proteomes" id="UP000030700"/>
    </source>
</evidence>
<name>A0A081BTM3_9BACT</name>
<dbReference type="Pfam" id="PF00342">
    <property type="entry name" value="PGI"/>
    <property type="match status" value="1"/>
</dbReference>
<dbReference type="CDD" id="cd05015">
    <property type="entry name" value="SIS_PGI_1"/>
    <property type="match status" value="1"/>
</dbReference>
<dbReference type="SUPFAM" id="SSF53697">
    <property type="entry name" value="SIS domain"/>
    <property type="match status" value="1"/>
</dbReference>
<keyword evidence="5 8" id="KW-0324">Glycolysis</keyword>
<comment type="function">
    <text evidence="8">Catalyzes the reversible isomerization of glucose-6-phosphate to fructose-6-phosphate.</text>
</comment>
<dbReference type="CDD" id="cd05016">
    <property type="entry name" value="SIS_PGI_2"/>
    <property type="match status" value="1"/>
</dbReference>
<dbReference type="PROSITE" id="PS51463">
    <property type="entry name" value="P_GLUCOSE_ISOMERASE_3"/>
    <property type="match status" value="1"/>
</dbReference>
<evidence type="ECO:0000259" key="10">
    <source>
        <dbReference type="PROSITE" id="PS51464"/>
    </source>
</evidence>
<dbReference type="InterPro" id="IPR001347">
    <property type="entry name" value="SIS_dom"/>
</dbReference>
<accession>A0A081BTM3</accession>
<dbReference type="EMBL" id="DF820462">
    <property type="protein sequence ID" value="GAK54754.1"/>
    <property type="molecule type" value="Genomic_DNA"/>
</dbReference>
<organism evidence="11">
    <name type="scientific">Candidatus Moduliflexus flocculans</name>
    <dbReference type="NCBI Taxonomy" id="1499966"/>
    <lineage>
        <taxon>Bacteria</taxon>
        <taxon>Candidatus Moduliflexota</taxon>
        <taxon>Candidatus Moduliflexia</taxon>
        <taxon>Candidatus Moduliflexales</taxon>
        <taxon>Candidatus Moduliflexaceae</taxon>
    </lineage>
</organism>
<feature type="domain" description="SIS" evidence="10">
    <location>
        <begin position="65"/>
        <end position="226"/>
    </location>
</feature>
<dbReference type="InterPro" id="IPR046348">
    <property type="entry name" value="SIS_dom_sf"/>
</dbReference>
<sequence length="450" mass="49444">MERIILDYTNMSPVIRGEAISRLQAQVDLALQTTLQKTGAGNDFLGWVNLPNEIDDAFLRDIQQTADALRTNSDVIVAVGIGGSYLGAKAVIEALKGPFAGTEKVLFAGQNMSSWYMNDLLALLEKKDFSVIAISKSGTTTEPGLAFRILKNAVEKKYGKAGAKERIVAITDKARGALKQLANGEGYKTYVIPDDVGGRFSVLTPVGLLPIACAGLDIREFVNGFKTMAKVITAETNVMKNPALAYAAIRTLLHRQGKDIELLVNFEPALHFVSEWWKQLYGESEGKDGKALFPASVDFSTDLHSMGQLIQDGKRNLFETFVMVKKSRYSVLIPHDDANLDGFNFVEGKNLDDVNYSAYQGTILAHRDGGTPNMTIELPDLTPFYLGQLFYFFEIGVAVSGYMLGVNPFDQPGVEDYKNNMFALLGKPGKEQATEKIRAELARMMPKRIG</sequence>
<dbReference type="HOGENOM" id="CLU_037303_0_1_0"/>
<dbReference type="PANTHER" id="PTHR11469">
    <property type="entry name" value="GLUCOSE-6-PHOSPHATE ISOMERASE"/>
    <property type="match status" value="1"/>
</dbReference>
<dbReference type="InterPro" id="IPR001672">
    <property type="entry name" value="G6P_Isomerase"/>
</dbReference>
<dbReference type="UniPathway" id="UPA00138"/>
<dbReference type="PROSITE" id="PS51464">
    <property type="entry name" value="SIS"/>
    <property type="match status" value="1"/>
</dbReference>
<evidence type="ECO:0000256" key="7">
    <source>
        <dbReference type="ARBA" id="ARBA00029321"/>
    </source>
</evidence>
<keyword evidence="3 8" id="KW-0312">Gluconeogenesis</keyword>
<dbReference type="InterPro" id="IPR018189">
    <property type="entry name" value="Phosphoglucose_isomerase_CS"/>
</dbReference>
<protein>
    <recommendedName>
        <fullName evidence="8">Glucose-6-phosphate isomerase</fullName>
        <shortName evidence="8">GPI</shortName>
        <ecNumber evidence="8">5.3.1.9</ecNumber>
    </recommendedName>
    <alternativeName>
        <fullName evidence="8">Phosphoglucose isomerase</fullName>
        <shortName evidence="8">PGI</shortName>
    </alternativeName>
    <alternativeName>
        <fullName evidence="8">Phosphohexose isomerase</fullName>
        <shortName evidence="8">PHI</shortName>
    </alternativeName>
</protein>
<comment type="similarity">
    <text evidence="2 8 9">Belongs to the GPI family.</text>
</comment>
<evidence type="ECO:0000256" key="1">
    <source>
        <dbReference type="ARBA" id="ARBA00004926"/>
    </source>
</evidence>
<evidence type="ECO:0000256" key="8">
    <source>
        <dbReference type="HAMAP-Rule" id="MF_00473"/>
    </source>
</evidence>
<dbReference type="PROSITE" id="PS00765">
    <property type="entry name" value="P_GLUCOSE_ISOMERASE_1"/>
    <property type="match status" value="1"/>
</dbReference>
<proteinExistence type="inferred from homology"/>
<dbReference type="AlphaFoldDB" id="A0A081BTM3"/>
<dbReference type="HAMAP" id="MF_00473">
    <property type="entry name" value="G6P_isomerase"/>
    <property type="match status" value="1"/>
</dbReference>
<dbReference type="Gene3D" id="3.40.50.10490">
    <property type="entry name" value="Glucose-6-phosphate isomerase like protein, domain 1"/>
    <property type="match status" value="2"/>
</dbReference>
<dbReference type="PROSITE" id="PS00174">
    <property type="entry name" value="P_GLUCOSE_ISOMERASE_2"/>
    <property type="match status" value="1"/>
</dbReference>
<comment type="pathway">
    <text evidence="1 8 9">Carbohydrate degradation; glycolysis; D-glyceraldehyde 3-phosphate and glycerone phosphate from D-glucose: step 2/4.</text>
</comment>
<dbReference type="GO" id="GO:0097367">
    <property type="term" value="F:carbohydrate derivative binding"/>
    <property type="evidence" value="ECO:0007669"/>
    <property type="project" value="InterPro"/>
</dbReference>
<dbReference type="FunFam" id="3.40.50.10490:FF:000015">
    <property type="entry name" value="Glucose-6-phosphate isomerase"/>
    <property type="match status" value="1"/>
</dbReference>
<dbReference type="Proteomes" id="UP000030700">
    <property type="component" value="Unassembled WGS sequence"/>
</dbReference>
<dbReference type="InterPro" id="IPR035482">
    <property type="entry name" value="SIS_PGI_2"/>
</dbReference>
<feature type="active site" evidence="8">
    <location>
        <position position="418"/>
    </location>
</feature>
<comment type="caution">
    <text evidence="8">Lacks conserved residue(s) required for the propagation of feature annotation.</text>
</comment>
<dbReference type="GO" id="GO:0048029">
    <property type="term" value="F:monosaccharide binding"/>
    <property type="evidence" value="ECO:0007669"/>
    <property type="project" value="TreeGrafter"/>
</dbReference>
<comment type="catalytic activity">
    <reaction evidence="7 8 9">
        <text>alpha-D-glucose 6-phosphate = beta-D-fructose 6-phosphate</text>
        <dbReference type="Rhea" id="RHEA:11816"/>
        <dbReference type="ChEBI" id="CHEBI:57634"/>
        <dbReference type="ChEBI" id="CHEBI:58225"/>
        <dbReference type="EC" id="5.3.1.9"/>
    </reaction>
</comment>
<dbReference type="GO" id="GO:0006096">
    <property type="term" value="P:glycolytic process"/>
    <property type="evidence" value="ECO:0007669"/>
    <property type="project" value="UniProtKB-UniRule"/>
</dbReference>
<dbReference type="UniPathway" id="UPA00109">
    <property type="reaction ID" value="UER00181"/>
</dbReference>
<comment type="subcellular location">
    <subcellularLocation>
        <location evidence="8">Cytoplasm</location>
    </subcellularLocation>
</comment>
<evidence type="ECO:0000256" key="2">
    <source>
        <dbReference type="ARBA" id="ARBA00006604"/>
    </source>
</evidence>
<reference evidence="11" key="1">
    <citation type="journal article" date="2015" name="PeerJ">
        <title>First genomic representation of candidate bacterial phylum KSB3 points to enhanced environmental sensing as a trigger of wastewater bulking.</title>
        <authorList>
            <person name="Sekiguchi Y."/>
            <person name="Ohashi A."/>
            <person name="Parks D.H."/>
            <person name="Yamauchi T."/>
            <person name="Tyson G.W."/>
            <person name="Hugenholtz P."/>
        </authorList>
    </citation>
    <scope>NUCLEOTIDE SEQUENCE [LARGE SCALE GENOMIC DNA]</scope>
</reference>
<evidence type="ECO:0000256" key="9">
    <source>
        <dbReference type="RuleBase" id="RU000612"/>
    </source>
</evidence>
<gene>
    <name evidence="8" type="primary">pgi</name>
    <name evidence="11" type="ORF">U14_06042</name>
</gene>
<keyword evidence="6 8" id="KW-0413">Isomerase</keyword>
<dbReference type="PANTHER" id="PTHR11469:SF1">
    <property type="entry name" value="GLUCOSE-6-PHOSPHATE ISOMERASE"/>
    <property type="match status" value="1"/>
</dbReference>
<evidence type="ECO:0000256" key="6">
    <source>
        <dbReference type="ARBA" id="ARBA00023235"/>
    </source>
</evidence>
<evidence type="ECO:0000256" key="5">
    <source>
        <dbReference type="ARBA" id="ARBA00023152"/>
    </source>
</evidence>
<dbReference type="InterPro" id="IPR035476">
    <property type="entry name" value="SIS_PGI_1"/>
</dbReference>